<proteinExistence type="predicted"/>
<dbReference type="Proteomes" id="UP001278571">
    <property type="component" value="Unassembled WGS sequence"/>
</dbReference>
<name>A0ABU4K5Y4_9ACTN</name>
<sequence length="109" mass="12110">MRSENTPFRGGPLDGRVLPILLGATGHPPKWYEVPVPAHDGRPPVLYTYRREPAGHTKRLGLQRGWVYEYAPEGRERRELKWPWSKPSPRPATPDESDESGASGGGPNG</sequence>
<gene>
    <name evidence="2" type="ORF">R2363_13395</name>
</gene>
<dbReference type="RefSeq" id="WP_319009589.1">
    <property type="nucleotide sequence ID" value="NZ_JAWJZF010000353.1"/>
</dbReference>
<evidence type="ECO:0000313" key="3">
    <source>
        <dbReference type="Proteomes" id="UP001278571"/>
    </source>
</evidence>
<reference evidence="2 3" key="1">
    <citation type="submission" date="2023-10" db="EMBL/GenBank/DDBJ databases">
        <authorList>
            <person name="Wang X.X."/>
        </authorList>
    </citation>
    <scope>NUCLEOTIDE SEQUENCE [LARGE SCALE GENOMIC DNA]</scope>
    <source>
        <strain evidence="2 3">NBRC 12816</strain>
    </source>
</reference>
<organism evidence="2 3">
    <name type="scientific">Streptomyces roseolus</name>
    <dbReference type="NCBI Taxonomy" id="67358"/>
    <lineage>
        <taxon>Bacteria</taxon>
        <taxon>Bacillati</taxon>
        <taxon>Actinomycetota</taxon>
        <taxon>Actinomycetes</taxon>
        <taxon>Kitasatosporales</taxon>
        <taxon>Streptomycetaceae</taxon>
        <taxon>Streptomyces</taxon>
    </lineage>
</organism>
<feature type="region of interest" description="Disordered" evidence="1">
    <location>
        <begin position="75"/>
        <end position="109"/>
    </location>
</feature>
<protein>
    <submittedName>
        <fullName evidence="2">Uncharacterized protein</fullName>
    </submittedName>
</protein>
<evidence type="ECO:0000256" key="1">
    <source>
        <dbReference type="SAM" id="MobiDB-lite"/>
    </source>
</evidence>
<accession>A0ABU4K5Y4</accession>
<evidence type="ECO:0000313" key="2">
    <source>
        <dbReference type="EMBL" id="MDX2293165.1"/>
    </source>
</evidence>
<keyword evidence="3" id="KW-1185">Reference proteome</keyword>
<dbReference type="EMBL" id="JAWJZF010000353">
    <property type="protein sequence ID" value="MDX2293165.1"/>
    <property type="molecule type" value="Genomic_DNA"/>
</dbReference>
<comment type="caution">
    <text evidence="2">The sequence shown here is derived from an EMBL/GenBank/DDBJ whole genome shotgun (WGS) entry which is preliminary data.</text>
</comment>